<organism evidence="1 2">
    <name type="scientific">Thalassomonas actiniarum</name>
    <dbReference type="NCBI Taxonomy" id="485447"/>
    <lineage>
        <taxon>Bacteria</taxon>
        <taxon>Pseudomonadati</taxon>
        <taxon>Pseudomonadota</taxon>
        <taxon>Gammaproteobacteria</taxon>
        <taxon>Alteromonadales</taxon>
        <taxon>Colwelliaceae</taxon>
        <taxon>Thalassomonas</taxon>
    </lineage>
</organism>
<keyword evidence="2" id="KW-1185">Reference proteome</keyword>
<protein>
    <submittedName>
        <fullName evidence="1">Uncharacterized protein</fullName>
    </submittedName>
</protein>
<dbReference type="AlphaFoldDB" id="A0AAE9YR12"/>
<accession>A0AAE9YR12</accession>
<dbReference type="Proteomes" id="UP000032568">
    <property type="component" value="Chromosome"/>
</dbReference>
<proteinExistence type="predicted"/>
<dbReference type="EMBL" id="CP059735">
    <property type="protein sequence ID" value="WDD99271.1"/>
    <property type="molecule type" value="Genomic_DNA"/>
</dbReference>
<reference evidence="1 2" key="1">
    <citation type="journal article" date="2015" name="Genome Announc.">
        <title>Draft Genome Sequences of Marine Isolates of Thalassomonas viridans and Thalassomonas actiniarum.</title>
        <authorList>
            <person name="Olonade I."/>
            <person name="van Zyl L.J."/>
            <person name="Trindade M."/>
        </authorList>
    </citation>
    <scope>NUCLEOTIDE SEQUENCE [LARGE SCALE GENOMIC DNA]</scope>
    <source>
        <strain evidence="1 2">A5K-106</strain>
    </source>
</reference>
<evidence type="ECO:0000313" key="2">
    <source>
        <dbReference type="Proteomes" id="UP000032568"/>
    </source>
</evidence>
<gene>
    <name evidence="1" type="ORF">SG35_000850</name>
</gene>
<sequence>MYNFQENIYQSGKVREIRKAVYQSAGYFVIKDFLPGQTVEKSGKDG</sequence>
<name>A0AAE9YR12_9GAMM</name>
<dbReference type="KEGG" id="tact:SG35_000850"/>
<evidence type="ECO:0000313" key="1">
    <source>
        <dbReference type="EMBL" id="WDD99271.1"/>
    </source>
</evidence>
<dbReference type="RefSeq" id="WP_160298379.1">
    <property type="nucleotide sequence ID" value="NZ_CP059735.1"/>
</dbReference>
<reference evidence="1 2" key="2">
    <citation type="journal article" date="2022" name="Mar. Drugs">
        <title>Bioassay-Guided Fractionation Leads to the Detection of Cholic Acid Generated by the Rare Thalassomonas sp.</title>
        <authorList>
            <person name="Pheiffer F."/>
            <person name="Schneider Y.K."/>
            <person name="Hansen E.H."/>
            <person name="Andersen J.H."/>
            <person name="Isaksson J."/>
            <person name="Busche T."/>
            <person name="R C."/>
            <person name="Kalinowski J."/>
            <person name="Zyl L.V."/>
            <person name="Trindade M."/>
        </authorList>
    </citation>
    <scope>NUCLEOTIDE SEQUENCE [LARGE SCALE GENOMIC DNA]</scope>
    <source>
        <strain evidence="1 2">A5K-106</strain>
    </source>
</reference>